<feature type="region of interest" description="Disordered" evidence="1">
    <location>
        <begin position="1"/>
        <end position="30"/>
    </location>
</feature>
<evidence type="ECO:0000313" key="4">
    <source>
        <dbReference type="RefSeq" id="XP_020094084.1"/>
    </source>
</evidence>
<proteinExistence type="predicted"/>
<gene>
    <name evidence="4" type="primary">LOC109714081</name>
</gene>
<dbReference type="GeneID" id="109714081"/>
<evidence type="ECO:0000256" key="1">
    <source>
        <dbReference type="SAM" id="MobiDB-lite"/>
    </source>
</evidence>
<dbReference type="AlphaFoldDB" id="A0A6P5FDU7"/>
<protein>
    <submittedName>
        <fullName evidence="4">Uncharacterized protein LOC109714081</fullName>
    </submittedName>
</protein>
<dbReference type="PANTHER" id="PTHR44259">
    <property type="entry name" value="OS07G0183000 PROTEIN-RELATED"/>
    <property type="match status" value="1"/>
</dbReference>
<reference evidence="3" key="1">
    <citation type="journal article" date="2015" name="Nat. Genet.">
        <title>The pineapple genome and the evolution of CAM photosynthesis.</title>
        <authorList>
            <person name="Ming R."/>
            <person name="VanBuren R."/>
            <person name="Wai C.M."/>
            <person name="Tang H."/>
            <person name="Schatz M.C."/>
            <person name="Bowers J.E."/>
            <person name="Lyons E."/>
            <person name="Wang M.L."/>
            <person name="Chen J."/>
            <person name="Biggers E."/>
            <person name="Zhang J."/>
            <person name="Huang L."/>
            <person name="Zhang L."/>
            <person name="Miao W."/>
            <person name="Zhang J."/>
            <person name="Ye Z."/>
            <person name="Miao C."/>
            <person name="Lin Z."/>
            <person name="Wang H."/>
            <person name="Zhou H."/>
            <person name="Yim W.C."/>
            <person name="Priest H.D."/>
            <person name="Zheng C."/>
            <person name="Woodhouse M."/>
            <person name="Edger P.P."/>
            <person name="Guyot R."/>
            <person name="Guo H.B."/>
            <person name="Guo H."/>
            <person name="Zheng G."/>
            <person name="Singh R."/>
            <person name="Sharma A."/>
            <person name="Min X."/>
            <person name="Zheng Y."/>
            <person name="Lee H."/>
            <person name="Gurtowski J."/>
            <person name="Sedlazeck F.J."/>
            <person name="Harkess A."/>
            <person name="McKain M.R."/>
            <person name="Liao Z."/>
            <person name="Fang J."/>
            <person name="Liu J."/>
            <person name="Zhang X."/>
            <person name="Zhang Q."/>
            <person name="Hu W."/>
            <person name="Qin Y."/>
            <person name="Wang K."/>
            <person name="Chen L.Y."/>
            <person name="Shirley N."/>
            <person name="Lin Y.R."/>
            <person name="Liu L.Y."/>
            <person name="Hernandez A.G."/>
            <person name="Wright C.L."/>
            <person name="Bulone V."/>
            <person name="Tuskan G.A."/>
            <person name="Heath K."/>
            <person name="Zee F."/>
            <person name="Moore P.H."/>
            <person name="Sunkar R."/>
            <person name="Leebens-Mack J.H."/>
            <person name="Mockler T."/>
            <person name="Bennetzen J.L."/>
            <person name="Freeling M."/>
            <person name="Sankoff D."/>
            <person name="Paterson A.H."/>
            <person name="Zhu X."/>
            <person name="Yang X."/>
            <person name="Smith J.A."/>
            <person name="Cushman J.C."/>
            <person name="Paull R.E."/>
            <person name="Yu Q."/>
        </authorList>
    </citation>
    <scope>NUCLEOTIDE SEQUENCE [LARGE SCALE GENOMIC DNA]</scope>
    <source>
        <strain evidence="3">cv. F153</strain>
    </source>
</reference>
<dbReference type="InterPro" id="IPR050942">
    <property type="entry name" value="F-box_BR-signaling"/>
</dbReference>
<sequence>MANYEDRRPHSEEEEEKAAAATTGDDDDAKVTRRKTMITASIARRHLLVDVLHNVAAQLDPPSFVCFRETCSAWRSAATAVTDYPHLQRKNSLLALSADPEGDFRRLISPSLNLQLSDSSYRFRCCGLFDDWIAAVTASGRVFLLRQVPVTARVELPPISTLTLPPGFGDADNWQRNPLYVKKIALSAPPDSPDCLAVAVYWFNHLAVCRPGDAEWTAVHEPWELNRVYFDYYYKDAIFVAPRELIAVALTGRVVSFEFSSSSGSRRPPVVTVLMPDMQHWRSYSRAFLANCDGEAVLVERSSALGFEVLKLVEDDRGRWARKWEKQEGLQGKKAMAAVVSRCGCVCVPVEEAPPPGLEENCIYFAEARKDKGEPLRAGVFRMSDKSIRWVENGEGMVPLMLFLFDRKTLF</sequence>
<feature type="compositionally biased region" description="Basic and acidic residues" evidence="1">
    <location>
        <begin position="1"/>
        <end position="11"/>
    </location>
</feature>
<dbReference type="RefSeq" id="XP_020094084.1">
    <property type="nucleotide sequence ID" value="XM_020238495.1"/>
</dbReference>
<dbReference type="Proteomes" id="UP000515123">
    <property type="component" value="Linkage group 8"/>
</dbReference>
<keyword evidence="3" id="KW-1185">Reference proteome</keyword>
<feature type="domain" description="KIB1-4 beta-propeller" evidence="2">
    <location>
        <begin position="113"/>
        <end position="381"/>
    </location>
</feature>
<dbReference type="InterPro" id="IPR005174">
    <property type="entry name" value="KIB1-4_b-propeller"/>
</dbReference>
<dbReference type="Pfam" id="PF03478">
    <property type="entry name" value="Beta-prop_KIB1-4"/>
    <property type="match status" value="1"/>
</dbReference>
<reference evidence="4" key="2">
    <citation type="submission" date="2025-08" db="UniProtKB">
        <authorList>
            <consortium name="RefSeq"/>
        </authorList>
    </citation>
    <scope>IDENTIFICATION</scope>
    <source>
        <tissue evidence="4">Leaf</tissue>
    </source>
</reference>
<evidence type="ECO:0000259" key="2">
    <source>
        <dbReference type="Pfam" id="PF03478"/>
    </source>
</evidence>
<evidence type="ECO:0000313" key="3">
    <source>
        <dbReference type="Proteomes" id="UP000515123"/>
    </source>
</evidence>
<dbReference type="OrthoDB" id="616438at2759"/>
<organism evidence="3 4">
    <name type="scientific">Ananas comosus</name>
    <name type="common">Pineapple</name>
    <name type="synonym">Ananas ananas</name>
    <dbReference type="NCBI Taxonomy" id="4615"/>
    <lineage>
        <taxon>Eukaryota</taxon>
        <taxon>Viridiplantae</taxon>
        <taxon>Streptophyta</taxon>
        <taxon>Embryophyta</taxon>
        <taxon>Tracheophyta</taxon>
        <taxon>Spermatophyta</taxon>
        <taxon>Magnoliopsida</taxon>
        <taxon>Liliopsida</taxon>
        <taxon>Poales</taxon>
        <taxon>Bromeliaceae</taxon>
        <taxon>Bromelioideae</taxon>
        <taxon>Ananas</taxon>
    </lineage>
</organism>
<accession>A0A6P5FDU7</accession>
<name>A0A6P5FDU7_ANACO</name>